<proteinExistence type="predicted"/>
<dbReference type="Proteomes" id="UP001177670">
    <property type="component" value="Unassembled WGS sequence"/>
</dbReference>
<evidence type="ECO:0000313" key="1">
    <source>
        <dbReference type="EMBL" id="KAK1121492.1"/>
    </source>
</evidence>
<name>A0AA40KIF2_9HYME</name>
<accession>A0AA40KIF2</accession>
<reference evidence="1" key="1">
    <citation type="submission" date="2021-10" db="EMBL/GenBank/DDBJ databases">
        <title>Melipona bicolor Genome sequencing and assembly.</title>
        <authorList>
            <person name="Araujo N.S."/>
            <person name="Arias M.C."/>
        </authorList>
    </citation>
    <scope>NUCLEOTIDE SEQUENCE</scope>
    <source>
        <strain evidence="1">USP_2M_L1-L4_2017</strain>
        <tissue evidence="1">Whole body</tissue>
    </source>
</reference>
<dbReference type="AlphaFoldDB" id="A0AA40KIF2"/>
<protein>
    <submittedName>
        <fullName evidence="1">Uncharacterized protein</fullName>
    </submittedName>
</protein>
<gene>
    <name evidence="1" type="ORF">K0M31_010295</name>
</gene>
<keyword evidence="2" id="KW-1185">Reference proteome</keyword>
<organism evidence="1 2">
    <name type="scientific">Melipona bicolor</name>
    <dbReference type="NCBI Taxonomy" id="60889"/>
    <lineage>
        <taxon>Eukaryota</taxon>
        <taxon>Metazoa</taxon>
        <taxon>Ecdysozoa</taxon>
        <taxon>Arthropoda</taxon>
        <taxon>Hexapoda</taxon>
        <taxon>Insecta</taxon>
        <taxon>Pterygota</taxon>
        <taxon>Neoptera</taxon>
        <taxon>Endopterygota</taxon>
        <taxon>Hymenoptera</taxon>
        <taxon>Apocrita</taxon>
        <taxon>Aculeata</taxon>
        <taxon>Apoidea</taxon>
        <taxon>Anthophila</taxon>
        <taxon>Apidae</taxon>
        <taxon>Melipona</taxon>
    </lineage>
</organism>
<feature type="non-terminal residue" evidence="1">
    <location>
        <position position="53"/>
    </location>
</feature>
<evidence type="ECO:0000313" key="2">
    <source>
        <dbReference type="Proteomes" id="UP001177670"/>
    </source>
</evidence>
<sequence>MKRALLVLTVARNPLDPVLAPATADRANAVSELIPVKPDGIINGCRVTGPACL</sequence>
<comment type="caution">
    <text evidence="1">The sequence shown here is derived from an EMBL/GenBank/DDBJ whole genome shotgun (WGS) entry which is preliminary data.</text>
</comment>
<dbReference type="EMBL" id="JAHYIQ010000026">
    <property type="protein sequence ID" value="KAK1121492.1"/>
    <property type="molecule type" value="Genomic_DNA"/>
</dbReference>